<dbReference type="HOGENOM" id="CLU_038857_1_0_1"/>
<dbReference type="STRING" id="573729.G2Q2K8"/>
<dbReference type="EMBL" id="CP003002">
    <property type="protein sequence ID" value="AEO55133.1"/>
    <property type="molecule type" value="Genomic_DNA"/>
</dbReference>
<protein>
    <recommendedName>
        <fullName evidence="4">Ubiquitin carrier protein</fullName>
    </recommendedName>
</protein>
<feature type="transmembrane region" description="Helical" evidence="1">
    <location>
        <begin position="238"/>
        <end position="258"/>
    </location>
</feature>
<dbReference type="AlphaFoldDB" id="G2Q2K8"/>
<evidence type="ECO:0000313" key="2">
    <source>
        <dbReference type="EMBL" id="AEO55133.1"/>
    </source>
</evidence>
<proteinExistence type="predicted"/>
<keyword evidence="1" id="KW-0812">Transmembrane</keyword>
<feature type="transmembrane region" description="Helical" evidence="1">
    <location>
        <begin position="325"/>
        <end position="350"/>
    </location>
</feature>
<evidence type="ECO:0000256" key="1">
    <source>
        <dbReference type="SAM" id="Phobius"/>
    </source>
</evidence>
<reference evidence="2 3" key="1">
    <citation type="journal article" date="2011" name="Nat. Biotechnol.">
        <title>Comparative genomic analysis of the thermophilic biomass-degrading fungi Myceliophthora thermophila and Thielavia terrestris.</title>
        <authorList>
            <person name="Berka R.M."/>
            <person name="Grigoriev I.V."/>
            <person name="Otillar R."/>
            <person name="Salamov A."/>
            <person name="Grimwood J."/>
            <person name="Reid I."/>
            <person name="Ishmael N."/>
            <person name="John T."/>
            <person name="Darmond C."/>
            <person name="Moisan M.-C."/>
            <person name="Henrissat B."/>
            <person name="Coutinho P.M."/>
            <person name="Lombard V."/>
            <person name="Natvig D.O."/>
            <person name="Lindquist E."/>
            <person name="Schmutz J."/>
            <person name="Lucas S."/>
            <person name="Harris P."/>
            <person name="Powlowski J."/>
            <person name="Bellemare A."/>
            <person name="Taylor D."/>
            <person name="Butler G."/>
            <person name="de Vries R.P."/>
            <person name="Allijn I.E."/>
            <person name="van den Brink J."/>
            <person name="Ushinsky S."/>
            <person name="Storms R."/>
            <person name="Powell A.J."/>
            <person name="Paulsen I.T."/>
            <person name="Elbourne L.D.H."/>
            <person name="Baker S.E."/>
            <person name="Magnuson J."/>
            <person name="LaBoissiere S."/>
            <person name="Clutterbuck A.J."/>
            <person name="Martinez D."/>
            <person name="Wogulis M."/>
            <person name="de Leon A.L."/>
            <person name="Rey M.W."/>
            <person name="Tsang A."/>
        </authorList>
    </citation>
    <scope>NUCLEOTIDE SEQUENCE [LARGE SCALE GENOMIC DNA]</scope>
    <source>
        <strain evidence="3">ATCC 42464 / BCRC 31852 / DSM 1799</strain>
    </source>
</reference>
<dbReference type="Proteomes" id="UP000007322">
    <property type="component" value="Chromosome 1"/>
</dbReference>
<organism evidence="2 3">
    <name type="scientific">Thermothelomyces thermophilus (strain ATCC 42464 / BCRC 31852 / DSM 1799)</name>
    <name type="common">Sporotrichum thermophile</name>
    <dbReference type="NCBI Taxonomy" id="573729"/>
    <lineage>
        <taxon>Eukaryota</taxon>
        <taxon>Fungi</taxon>
        <taxon>Dikarya</taxon>
        <taxon>Ascomycota</taxon>
        <taxon>Pezizomycotina</taxon>
        <taxon>Sordariomycetes</taxon>
        <taxon>Sordariomycetidae</taxon>
        <taxon>Sordariales</taxon>
        <taxon>Chaetomiaceae</taxon>
        <taxon>Thermothelomyces</taxon>
    </lineage>
</organism>
<keyword evidence="1" id="KW-1133">Transmembrane helix</keyword>
<accession>G2Q2K8</accession>
<dbReference type="KEGG" id="mtm:MYCTH_2314130"/>
<gene>
    <name evidence="2" type="ORF">MYCTH_2314130</name>
</gene>
<evidence type="ECO:0000313" key="3">
    <source>
        <dbReference type="Proteomes" id="UP000007322"/>
    </source>
</evidence>
<sequence length="354" mass="38365">MLQTLAFGGTLAKRLVEDAPQTSQPPVALYFLGVANLVVFLPVLLVLFYTFQYVYPTLAAVEDPLPAYEALAMNDDDGQTKNGSNTPMRTAQPGMPITASIRATNRLIRSLNGWLSNFRGLGYSVLIGILTGLTTLFFGMFGFIPRPVAHLLALVIVAPLSTTWTHLVVTRPSAKSFARRIPALKKVYRATWLPTFLLWAATNACVYFPILLAGLIGLELSDPERPDQIRSQLPTGSDAGKALAVLGLLLGLQVLLYIPAETALTRVQASLLPPDEDTVVPFDRSFAGRVEPELVTGKGFATFGAAIKSVTRASWVRIYLQRLKLCAVSMAIYFAVIAVVMVEALIVTAIQGSQ</sequence>
<dbReference type="eggNOG" id="ENOG502SERQ">
    <property type="taxonomic scope" value="Eukaryota"/>
</dbReference>
<dbReference type="GeneID" id="11509191"/>
<dbReference type="OMA" id="WSCFRGF"/>
<dbReference type="RefSeq" id="XP_003660378.1">
    <property type="nucleotide sequence ID" value="XM_003660330.1"/>
</dbReference>
<dbReference type="OrthoDB" id="2896006at2759"/>
<feature type="transmembrane region" description="Helical" evidence="1">
    <location>
        <begin position="121"/>
        <end position="144"/>
    </location>
</feature>
<evidence type="ECO:0008006" key="4">
    <source>
        <dbReference type="Google" id="ProtNLM"/>
    </source>
</evidence>
<keyword evidence="1" id="KW-0472">Membrane</keyword>
<dbReference type="VEuPathDB" id="FungiDB:MYCTH_2314130"/>
<feature type="transmembrane region" description="Helical" evidence="1">
    <location>
        <begin position="150"/>
        <end position="169"/>
    </location>
</feature>
<dbReference type="InParanoid" id="G2Q2K8"/>
<keyword evidence="3" id="KW-1185">Reference proteome</keyword>
<name>G2Q2K8_THET4</name>
<feature type="transmembrane region" description="Helical" evidence="1">
    <location>
        <begin position="28"/>
        <end position="49"/>
    </location>
</feature>
<feature type="transmembrane region" description="Helical" evidence="1">
    <location>
        <begin position="190"/>
        <end position="218"/>
    </location>
</feature>